<proteinExistence type="predicted"/>
<dbReference type="Proteomes" id="UP001215598">
    <property type="component" value="Unassembled WGS sequence"/>
</dbReference>
<accession>A0AAD7MFM5</accession>
<feature type="region of interest" description="Disordered" evidence="1">
    <location>
        <begin position="191"/>
        <end position="218"/>
    </location>
</feature>
<reference evidence="2" key="1">
    <citation type="submission" date="2023-03" db="EMBL/GenBank/DDBJ databases">
        <title>Massive genome expansion in bonnet fungi (Mycena s.s.) driven by repeated elements and novel gene families across ecological guilds.</title>
        <authorList>
            <consortium name="Lawrence Berkeley National Laboratory"/>
            <person name="Harder C.B."/>
            <person name="Miyauchi S."/>
            <person name="Viragh M."/>
            <person name="Kuo A."/>
            <person name="Thoen E."/>
            <person name="Andreopoulos B."/>
            <person name="Lu D."/>
            <person name="Skrede I."/>
            <person name="Drula E."/>
            <person name="Henrissat B."/>
            <person name="Morin E."/>
            <person name="Kohler A."/>
            <person name="Barry K."/>
            <person name="LaButti K."/>
            <person name="Morin E."/>
            <person name="Salamov A."/>
            <person name="Lipzen A."/>
            <person name="Mereny Z."/>
            <person name="Hegedus B."/>
            <person name="Baldrian P."/>
            <person name="Stursova M."/>
            <person name="Weitz H."/>
            <person name="Taylor A."/>
            <person name="Grigoriev I.V."/>
            <person name="Nagy L.G."/>
            <person name="Martin F."/>
            <person name="Kauserud H."/>
        </authorList>
    </citation>
    <scope>NUCLEOTIDE SEQUENCE</scope>
    <source>
        <strain evidence="2">CBHHK182m</strain>
    </source>
</reference>
<feature type="region of interest" description="Disordered" evidence="1">
    <location>
        <begin position="247"/>
        <end position="287"/>
    </location>
</feature>
<feature type="compositionally biased region" description="Acidic residues" evidence="1">
    <location>
        <begin position="257"/>
        <end position="282"/>
    </location>
</feature>
<dbReference type="AlphaFoldDB" id="A0AAD7MFM5"/>
<sequence length="325" mass="35357">MDYTDAADGWGPYAGPGSFDFSHLELPILTLARAPGARWILPTAFVRAETRGSSASPRARVHHASPKIHCVLLPVSCLSSQTLLTRFALSHRVLLHPLPSLASILPCHPPRVPRRPPRRARLQCPRLPLESQCLSRLYLRPTFRASHFLSHHHRDRRPHHRDRLGCFSRRLCLCLYSREYTLCPACTRKHHYDRSSSRRPQPNEPLHREPPRNARRGGTVARTFAAADCGGVGGAFGGGVRAFAWGGGSGGGGQQDADADGDGDAMDEGGEAEAEAEAEVDEGGGRFGGRRCADWAARRALLGAALRAVWAAKLGGAGERVEEGR</sequence>
<name>A0AAD7MFM5_9AGAR</name>
<feature type="non-terminal residue" evidence="2">
    <location>
        <position position="325"/>
    </location>
</feature>
<evidence type="ECO:0000313" key="3">
    <source>
        <dbReference type="Proteomes" id="UP001215598"/>
    </source>
</evidence>
<comment type="caution">
    <text evidence="2">The sequence shown here is derived from an EMBL/GenBank/DDBJ whole genome shotgun (WGS) entry which is preliminary data.</text>
</comment>
<gene>
    <name evidence="2" type="ORF">B0H16DRAFT_1616022</name>
</gene>
<organism evidence="2 3">
    <name type="scientific">Mycena metata</name>
    <dbReference type="NCBI Taxonomy" id="1033252"/>
    <lineage>
        <taxon>Eukaryota</taxon>
        <taxon>Fungi</taxon>
        <taxon>Dikarya</taxon>
        <taxon>Basidiomycota</taxon>
        <taxon>Agaricomycotina</taxon>
        <taxon>Agaricomycetes</taxon>
        <taxon>Agaricomycetidae</taxon>
        <taxon>Agaricales</taxon>
        <taxon>Marasmiineae</taxon>
        <taxon>Mycenaceae</taxon>
        <taxon>Mycena</taxon>
    </lineage>
</organism>
<evidence type="ECO:0000256" key="1">
    <source>
        <dbReference type="SAM" id="MobiDB-lite"/>
    </source>
</evidence>
<protein>
    <submittedName>
        <fullName evidence="2">Uncharacterized protein</fullName>
    </submittedName>
</protein>
<evidence type="ECO:0000313" key="2">
    <source>
        <dbReference type="EMBL" id="KAJ7715489.1"/>
    </source>
</evidence>
<keyword evidence="3" id="KW-1185">Reference proteome</keyword>
<dbReference type="EMBL" id="JARKIB010000307">
    <property type="protein sequence ID" value="KAJ7715489.1"/>
    <property type="molecule type" value="Genomic_DNA"/>
</dbReference>